<gene>
    <name evidence="1" type="ORF">EVAR_47294_1</name>
</gene>
<comment type="caution">
    <text evidence="1">The sequence shown here is derived from an EMBL/GenBank/DDBJ whole genome shotgun (WGS) entry which is preliminary data.</text>
</comment>
<accession>A0A4C1YXJ4</accession>
<evidence type="ECO:0000313" key="2">
    <source>
        <dbReference type="Proteomes" id="UP000299102"/>
    </source>
</evidence>
<reference evidence="1 2" key="1">
    <citation type="journal article" date="2019" name="Commun. Biol.">
        <title>The bagworm genome reveals a unique fibroin gene that provides high tensile strength.</title>
        <authorList>
            <person name="Kono N."/>
            <person name="Nakamura H."/>
            <person name="Ohtoshi R."/>
            <person name="Tomita M."/>
            <person name="Numata K."/>
            <person name="Arakawa K."/>
        </authorList>
    </citation>
    <scope>NUCLEOTIDE SEQUENCE [LARGE SCALE GENOMIC DNA]</scope>
</reference>
<protein>
    <recommendedName>
        <fullName evidence="3">RNA-directed DNA polymerase from mobile element jockey</fullName>
    </recommendedName>
</protein>
<name>A0A4C1YXJ4_EUMVA</name>
<dbReference type="OrthoDB" id="416454at2759"/>
<dbReference type="AlphaFoldDB" id="A0A4C1YXJ4"/>
<dbReference type="Proteomes" id="UP000299102">
    <property type="component" value="Unassembled WGS sequence"/>
</dbReference>
<dbReference type="EMBL" id="BGZK01001482">
    <property type="protein sequence ID" value="GBP80808.1"/>
    <property type="molecule type" value="Genomic_DNA"/>
</dbReference>
<evidence type="ECO:0000313" key="1">
    <source>
        <dbReference type="EMBL" id="GBP80808.1"/>
    </source>
</evidence>
<organism evidence="1 2">
    <name type="scientific">Eumeta variegata</name>
    <name type="common">Bagworm moth</name>
    <name type="synonym">Eumeta japonica</name>
    <dbReference type="NCBI Taxonomy" id="151549"/>
    <lineage>
        <taxon>Eukaryota</taxon>
        <taxon>Metazoa</taxon>
        <taxon>Ecdysozoa</taxon>
        <taxon>Arthropoda</taxon>
        <taxon>Hexapoda</taxon>
        <taxon>Insecta</taxon>
        <taxon>Pterygota</taxon>
        <taxon>Neoptera</taxon>
        <taxon>Endopterygota</taxon>
        <taxon>Lepidoptera</taxon>
        <taxon>Glossata</taxon>
        <taxon>Ditrysia</taxon>
        <taxon>Tineoidea</taxon>
        <taxon>Psychidae</taxon>
        <taxon>Oiketicinae</taxon>
        <taxon>Eumeta</taxon>
    </lineage>
</organism>
<evidence type="ECO:0008006" key="3">
    <source>
        <dbReference type="Google" id="ProtNLM"/>
    </source>
</evidence>
<proteinExistence type="predicted"/>
<sequence length="203" mass="23222">MLDTAEEDRLYISIFLDRVFSKTNKASLKPNDNLPPVSLSEVHETKKAPGLDGISNKVIKYFSLPLLDLLVAIFNACLRNCYFLPIWKEAESSLTPSRNQWMGSKLFRINSVGRLRIHTFAGDLELPTIAKYMKDASKRFFDIAGSHPNALLRSAVNYEPPYRHNFIRRPRNVLTYLPDARTAAVDILMEVNDTHMRRYSSTS</sequence>
<keyword evidence="2" id="KW-1185">Reference proteome</keyword>